<dbReference type="InterPro" id="IPR029787">
    <property type="entry name" value="Nucleotide_cyclase"/>
</dbReference>
<dbReference type="SMART" id="SM00052">
    <property type="entry name" value="EAL"/>
    <property type="match status" value="1"/>
</dbReference>
<dbReference type="Pfam" id="PF00990">
    <property type="entry name" value="GGDEF"/>
    <property type="match status" value="1"/>
</dbReference>
<dbReference type="Gene3D" id="3.30.70.270">
    <property type="match status" value="1"/>
</dbReference>
<dbReference type="PANTHER" id="PTHR44757:SF2">
    <property type="entry name" value="BIOFILM ARCHITECTURE MAINTENANCE PROTEIN MBAA"/>
    <property type="match status" value="1"/>
</dbReference>
<dbReference type="Pfam" id="PF00563">
    <property type="entry name" value="EAL"/>
    <property type="match status" value="1"/>
</dbReference>
<dbReference type="InterPro" id="IPR035919">
    <property type="entry name" value="EAL_sf"/>
</dbReference>
<dbReference type="AlphaFoldDB" id="A0A5C1DIQ0"/>
<keyword evidence="1" id="KW-0812">Transmembrane</keyword>
<dbReference type="NCBIfam" id="TIGR00254">
    <property type="entry name" value="GGDEF"/>
    <property type="match status" value="1"/>
</dbReference>
<dbReference type="Proteomes" id="UP000322079">
    <property type="component" value="Chromosome"/>
</dbReference>
<gene>
    <name evidence="4" type="ORF">FYK34_08350</name>
</gene>
<evidence type="ECO:0000259" key="2">
    <source>
        <dbReference type="PROSITE" id="PS50883"/>
    </source>
</evidence>
<proteinExistence type="predicted"/>
<dbReference type="PROSITE" id="PS50883">
    <property type="entry name" value="EAL"/>
    <property type="match status" value="1"/>
</dbReference>
<dbReference type="InterPro" id="IPR000160">
    <property type="entry name" value="GGDEF_dom"/>
</dbReference>
<dbReference type="InterPro" id="IPR052155">
    <property type="entry name" value="Biofilm_reg_signaling"/>
</dbReference>
<keyword evidence="1" id="KW-1133">Transmembrane helix</keyword>
<sequence>MARIAALSARSFRLVPYFFMLSLLLMSCATALMAGYLRHYSSEQLLKLEMSRAASLVQIFKNSLWGDFRPLIPLSKQPARLKQLASRAELREAVVRLMQGSDVIRVKMYAPDGITIFSTDARQIGEDENDDGGFRLAINGSPASELVHKHSIDAFEHTLTERDIISAYVPVHGQAGNIEGVLELYLDATPFVDDANHQLWWLTLAIVGLMGTLFIAQMLVVRHAGRIISQQAASLAEANRELDRRVAERTRELEASNRLLHSEIIERRRAEATLDKLAHHDTLTGLPNRLQFQQQLARTLADEGIALRGPAILYIDLDRFKDVNDTQGHYVGDQLLIAVANRLSDHVAPRDLLARLGGDEFVCILGTLAHPDMADAAAGKLLALFQRPFAVGGQDIYLSASIGIGFVGQDGSDVDTLLRNADLAMYQAKAAGRNRYQRYTPQLSAAIEERVRVEHHLRQSIADGAIEVYYQPKILCAGGSLYGAEALARWHSAELGDVSPARFIPIAEESGQIQALGDLVLEKCCRQLAQWHQAGLVMPSVSVNLSVRQLEQADFPQHVHALLQKHGLRPEWLELEITESVIMASDDAISTLTELHQLGVRLSIDDFGTGYSSLSYLGQLPVQTLKIDRSFVMGIGQGQDAEALVRGIQSLADNLNLESVAEGVETAAQSDFLIAIGCTAIQGFLYDKPQPAAIFESRWLQAATLHRL</sequence>
<feature type="transmembrane region" description="Helical" evidence="1">
    <location>
        <begin position="199"/>
        <end position="220"/>
    </location>
</feature>
<dbReference type="PANTHER" id="PTHR44757">
    <property type="entry name" value="DIGUANYLATE CYCLASE DGCP"/>
    <property type="match status" value="1"/>
</dbReference>
<dbReference type="Gene3D" id="3.20.20.450">
    <property type="entry name" value="EAL domain"/>
    <property type="match status" value="1"/>
</dbReference>
<dbReference type="InterPro" id="IPR001633">
    <property type="entry name" value="EAL_dom"/>
</dbReference>
<feature type="transmembrane region" description="Helical" evidence="1">
    <location>
        <begin position="17"/>
        <end position="37"/>
    </location>
</feature>
<dbReference type="RefSeq" id="WP_149295939.1">
    <property type="nucleotide sequence ID" value="NZ_CP043473.1"/>
</dbReference>
<keyword evidence="1" id="KW-0472">Membrane</keyword>
<feature type="domain" description="EAL" evidence="2">
    <location>
        <begin position="450"/>
        <end position="703"/>
    </location>
</feature>
<dbReference type="CDD" id="cd01949">
    <property type="entry name" value="GGDEF"/>
    <property type="match status" value="1"/>
</dbReference>
<reference evidence="4 5" key="1">
    <citation type="submission" date="2019-08" db="EMBL/GenBank/DDBJ databases">
        <title>Chromobacterium paludis, a novel bacterium isolated from a Maryland marsh pond.</title>
        <authorList>
            <person name="Blackburn M.B."/>
            <person name="Gundersen-Rindal D.E."/>
        </authorList>
    </citation>
    <scope>NUCLEOTIDE SEQUENCE [LARGE SCALE GENOMIC DNA]</scope>
    <source>
        <strain evidence="5">IIBBL 257-1</strain>
    </source>
</reference>
<dbReference type="SUPFAM" id="SSF141868">
    <property type="entry name" value="EAL domain-like"/>
    <property type="match status" value="1"/>
</dbReference>
<dbReference type="SUPFAM" id="SSF55073">
    <property type="entry name" value="Nucleotide cyclase"/>
    <property type="match status" value="1"/>
</dbReference>
<dbReference type="KEGG" id="chrm:FYK34_08350"/>
<name>A0A5C1DIQ0_9NEIS</name>
<accession>A0A5C1DIQ0</accession>
<dbReference type="CDD" id="cd01948">
    <property type="entry name" value="EAL"/>
    <property type="match status" value="1"/>
</dbReference>
<evidence type="ECO:0000313" key="4">
    <source>
        <dbReference type="EMBL" id="QEL55578.1"/>
    </source>
</evidence>
<dbReference type="PROSITE" id="PS51257">
    <property type="entry name" value="PROKAR_LIPOPROTEIN"/>
    <property type="match status" value="1"/>
</dbReference>
<evidence type="ECO:0000313" key="5">
    <source>
        <dbReference type="Proteomes" id="UP000322079"/>
    </source>
</evidence>
<evidence type="ECO:0000259" key="3">
    <source>
        <dbReference type="PROSITE" id="PS50887"/>
    </source>
</evidence>
<dbReference type="EMBL" id="CP043473">
    <property type="protein sequence ID" value="QEL55578.1"/>
    <property type="molecule type" value="Genomic_DNA"/>
</dbReference>
<organism evidence="4 5">
    <name type="scientific">Chromobacterium paludis</name>
    <dbReference type="NCBI Taxonomy" id="2605945"/>
    <lineage>
        <taxon>Bacteria</taxon>
        <taxon>Pseudomonadati</taxon>
        <taxon>Pseudomonadota</taxon>
        <taxon>Betaproteobacteria</taxon>
        <taxon>Neisseriales</taxon>
        <taxon>Chromobacteriaceae</taxon>
        <taxon>Chromobacterium</taxon>
    </lineage>
</organism>
<evidence type="ECO:0000256" key="1">
    <source>
        <dbReference type="SAM" id="Phobius"/>
    </source>
</evidence>
<dbReference type="PROSITE" id="PS50887">
    <property type="entry name" value="GGDEF"/>
    <property type="match status" value="1"/>
</dbReference>
<dbReference type="SMART" id="SM00267">
    <property type="entry name" value="GGDEF"/>
    <property type="match status" value="1"/>
</dbReference>
<keyword evidence="5" id="KW-1185">Reference proteome</keyword>
<dbReference type="InterPro" id="IPR043128">
    <property type="entry name" value="Rev_trsase/Diguanyl_cyclase"/>
</dbReference>
<feature type="domain" description="GGDEF" evidence="3">
    <location>
        <begin position="308"/>
        <end position="441"/>
    </location>
</feature>
<protein>
    <submittedName>
        <fullName evidence="4">EAL domain-containing protein</fullName>
    </submittedName>
</protein>